<name>A0ABS2WSG6_9BACT</name>
<reference evidence="4 5" key="2">
    <citation type="submission" date="2021-02" db="EMBL/GenBank/DDBJ databases">
        <title>Sulfurospirillum tamanensis sp. nov.</title>
        <authorList>
            <person name="Frolova A."/>
            <person name="Merkel A."/>
            <person name="Slobodkin A."/>
        </authorList>
    </citation>
    <scope>NUCLEOTIDE SEQUENCE [LARGE SCALE GENOMIC DNA]</scope>
    <source>
        <strain evidence="4 5">T05b</strain>
    </source>
</reference>
<dbReference type="CDD" id="cd06464">
    <property type="entry name" value="ACD_sHsps-like"/>
    <property type="match status" value="1"/>
</dbReference>
<dbReference type="InterPro" id="IPR008978">
    <property type="entry name" value="HSP20-like_chaperone"/>
</dbReference>
<proteinExistence type="inferred from homology"/>
<organism evidence="4 5">
    <name type="scientific">Sulfurospirillum tamanense</name>
    <dbReference type="NCBI Taxonomy" id="2813362"/>
    <lineage>
        <taxon>Bacteria</taxon>
        <taxon>Pseudomonadati</taxon>
        <taxon>Campylobacterota</taxon>
        <taxon>Epsilonproteobacteria</taxon>
        <taxon>Campylobacterales</taxon>
        <taxon>Sulfurospirillaceae</taxon>
        <taxon>Sulfurospirillum</taxon>
    </lineage>
</organism>
<comment type="caution">
    <text evidence="4">The sequence shown here is derived from an EMBL/GenBank/DDBJ whole genome shotgun (WGS) entry which is preliminary data.</text>
</comment>
<dbReference type="InterPro" id="IPR031107">
    <property type="entry name" value="Small_HSP"/>
</dbReference>
<dbReference type="InterPro" id="IPR002068">
    <property type="entry name" value="A-crystallin/Hsp20_dom"/>
</dbReference>
<dbReference type="EMBL" id="JAFHKK010000010">
    <property type="protein sequence ID" value="MBN2964313.1"/>
    <property type="molecule type" value="Genomic_DNA"/>
</dbReference>
<evidence type="ECO:0000259" key="3">
    <source>
        <dbReference type="PROSITE" id="PS01031"/>
    </source>
</evidence>
<dbReference type="Proteomes" id="UP000703590">
    <property type="component" value="Unassembled WGS sequence"/>
</dbReference>
<dbReference type="PANTHER" id="PTHR11527">
    <property type="entry name" value="HEAT-SHOCK PROTEIN 20 FAMILY MEMBER"/>
    <property type="match status" value="1"/>
</dbReference>
<feature type="domain" description="SHSP" evidence="3">
    <location>
        <begin position="31"/>
        <end position="141"/>
    </location>
</feature>
<dbReference type="RefSeq" id="WP_205458862.1">
    <property type="nucleotide sequence ID" value="NZ_JAFHKK010000010.1"/>
</dbReference>
<sequence length="141" mass="16387">MKSISRYDPFRDLRELEKRFFTLAHTPEERNNISSFAPTVNTREDEDAYYVEVDLPGVKKEDIHVDVNKESLTISGERKCSEEVKEEHYYKVESFFGKFQRTFTLPENVDTEAIGAKCENGVLEVRIPKIAPKEAKKIEIL</sequence>
<reference evidence="4 5" key="3">
    <citation type="submission" date="2021-02" db="EMBL/GenBank/DDBJ databases">
        <authorList>
            <person name="Merkel A.Y."/>
        </authorList>
    </citation>
    <scope>NUCLEOTIDE SEQUENCE [LARGE SCALE GENOMIC DNA]</scope>
    <source>
        <strain evidence="4 5">T05b</strain>
    </source>
</reference>
<keyword evidence="5" id="KW-1185">Reference proteome</keyword>
<dbReference type="PROSITE" id="PS01031">
    <property type="entry name" value="SHSP"/>
    <property type="match status" value="1"/>
</dbReference>
<accession>A0ABS2WSG6</accession>
<comment type="similarity">
    <text evidence="1 2">Belongs to the small heat shock protein (HSP20) family.</text>
</comment>
<dbReference type="SUPFAM" id="SSF49764">
    <property type="entry name" value="HSP20-like chaperones"/>
    <property type="match status" value="1"/>
</dbReference>
<evidence type="ECO:0000313" key="4">
    <source>
        <dbReference type="EMBL" id="MBN2964313.1"/>
    </source>
</evidence>
<protein>
    <submittedName>
        <fullName evidence="4">Hsp20/alpha crystallin family protein</fullName>
    </submittedName>
</protein>
<dbReference type="Gene3D" id="2.60.40.790">
    <property type="match status" value="1"/>
</dbReference>
<evidence type="ECO:0000256" key="2">
    <source>
        <dbReference type="RuleBase" id="RU003616"/>
    </source>
</evidence>
<dbReference type="Pfam" id="PF00011">
    <property type="entry name" value="HSP20"/>
    <property type="match status" value="1"/>
</dbReference>
<evidence type="ECO:0000313" key="5">
    <source>
        <dbReference type="Proteomes" id="UP000703590"/>
    </source>
</evidence>
<reference evidence="5" key="1">
    <citation type="submission" date="2021-02" db="EMBL/GenBank/DDBJ databases">
        <title>Sulfurospirillum tamanensis sp. nov.</title>
        <authorList>
            <person name="Merkel A.Y."/>
        </authorList>
    </citation>
    <scope>NUCLEOTIDE SEQUENCE [LARGE SCALE GENOMIC DNA]</scope>
    <source>
        <strain evidence="5">T05b</strain>
    </source>
</reference>
<gene>
    <name evidence="4" type="ORF">JWV37_05945</name>
</gene>
<evidence type="ECO:0000256" key="1">
    <source>
        <dbReference type="PROSITE-ProRule" id="PRU00285"/>
    </source>
</evidence>